<dbReference type="InterPro" id="IPR050567">
    <property type="entry name" value="Mitochondrial_Carrier"/>
</dbReference>
<keyword evidence="13" id="KW-1185">Reference proteome</keyword>
<evidence type="ECO:0000256" key="11">
    <source>
        <dbReference type="SAM" id="Phobius"/>
    </source>
</evidence>
<dbReference type="GO" id="GO:1902603">
    <property type="term" value="P:carnitine transmembrane transport"/>
    <property type="evidence" value="ECO:0007669"/>
    <property type="project" value="TreeGrafter"/>
</dbReference>
<dbReference type="InterPro" id="IPR018108">
    <property type="entry name" value="MCP_transmembrane"/>
</dbReference>
<sequence>MSVERTPLEYLIGGAVGGFCVAVVGHPFDTIKVRLQMEQKGNKNMYHLLRNFFIKEGPLSLYKITKILYRKYTFDNNINNNNKNNKELATLKGISAPLITVIPLSAMGFFSYGAGKLLVSKPDQTKFTDIQLLLSGMFSGACSSFIAAPSERIKCLLQAQRDIGTKRQYKGFMDCMKKLYHEGGIRNIYLGTCVTLLRDVPSCGTYFYTYERLMGILLNSSEEMTWQPLLAGGIAGVVTWLVSLPADSIKTRLQASPMNMYPYGMRSVLPIIMKEGGFLALYRGVTTVMIRAFIANAACFYGFELAFDIMDKFSNT</sequence>
<dbReference type="GO" id="GO:0031966">
    <property type="term" value="C:mitochondrial membrane"/>
    <property type="evidence" value="ECO:0007669"/>
    <property type="project" value="UniProtKB-SubCell"/>
</dbReference>
<dbReference type="Pfam" id="PF00153">
    <property type="entry name" value="Mito_carr"/>
    <property type="match status" value="3"/>
</dbReference>
<comment type="caution">
    <text evidence="12">The sequence shown here is derived from an EMBL/GenBank/DDBJ whole genome shotgun (WGS) entry which is preliminary data.</text>
</comment>
<evidence type="ECO:0000313" key="13">
    <source>
        <dbReference type="Proteomes" id="UP000600918"/>
    </source>
</evidence>
<proteinExistence type="inferred from homology"/>
<keyword evidence="5" id="KW-0677">Repeat</keyword>
<organism evidence="12 13">
    <name type="scientific">Vespula pensylvanica</name>
    <name type="common">Western yellow jacket</name>
    <name type="synonym">Wasp</name>
    <dbReference type="NCBI Taxonomy" id="30213"/>
    <lineage>
        <taxon>Eukaryota</taxon>
        <taxon>Metazoa</taxon>
        <taxon>Ecdysozoa</taxon>
        <taxon>Arthropoda</taxon>
        <taxon>Hexapoda</taxon>
        <taxon>Insecta</taxon>
        <taxon>Pterygota</taxon>
        <taxon>Neoptera</taxon>
        <taxon>Endopterygota</taxon>
        <taxon>Hymenoptera</taxon>
        <taxon>Apocrita</taxon>
        <taxon>Aculeata</taxon>
        <taxon>Vespoidea</taxon>
        <taxon>Vespidae</taxon>
        <taxon>Vespinae</taxon>
        <taxon>Vespula</taxon>
    </lineage>
</organism>
<protein>
    <submittedName>
        <fullName evidence="12">Uncharacterized protein</fullName>
    </submittedName>
</protein>
<gene>
    <name evidence="12" type="ORF">H0235_004482</name>
</gene>
<evidence type="ECO:0000256" key="2">
    <source>
        <dbReference type="ARBA" id="ARBA00006375"/>
    </source>
</evidence>
<evidence type="ECO:0000256" key="3">
    <source>
        <dbReference type="ARBA" id="ARBA00022448"/>
    </source>
</evidence>
<evidence type="ECO:0000256" key="7">
    <source>
        <dbReference type="ARBA" id="ARBA00023128"/>
    </source>
</evidence>
<feature type="transmembrane region" description="Helical" evidence="11">
    <location>
        <begin position="224"/>
        <end position="242"/>
    </location>
</feature>
<keyword evidence="6 11" id="KW-1133">Transmembrane helix</keyword>
<dbReference type="GO" id="GO:0006839">
    <property type="term" value="P:mitochondrial transport"/>
    <property type="evidence" value="ECO:0007669"/>
    <property type="project" value="TreeGrafter"/>
</dbReference>
<dbReference type="EMBL" id="JACSDY010000003">
    <property type="protein sequence ID" value="KAF7431558.1"/>
    <property type="molecule type" value="Genomic_DNA"/>
</dbReference>
<reference evidence="12" key="1">
    <citation type="journal article" date="2020" name="G3 (Bethesda)">
        <title>High-Quality Assemblies for Three Invasive Social Wasps from the &lt;i&gt;Vespula&lt;/i&gt; Genus.</title>
        <authorList>
            <person name="Harrop T.W.R."/>
            <person name="Guhlin J."/>
            <person name="McLaughlin G.M."/>
            <person name="Permina E."/>
            <person name="Stockwell P."/>
            <person name="Gilligan J."/>
            <person name="Le Lec M.F."/>
            <person name="Gruber M.A.M."/>
            <person name="Quinn O."/>
            <person name="Lovegrove M."/>
            <person name="Duncan E.J."/>
            <person name="Remnant E.J."/>
            <person name="Van Eeckhoven J."/>
            <person name="Graham B."/>
            <person name="Knapp R.A."/>
            <person name="Langford K.W."/>
            <person name="Kronenberg Z."/>
            <person name="Press M.O."/>
            <person name="Eacker S.M."/>
            <person name="Wilson-Rankin E.E."/>
            <person name="Purcell J."/>
            <person name="Lester P.J."/>
            <person name="Dearden P.K."/>
        </authorList>
    </citation>
    <scope>NUCLEOTIDE SEQUENCE</scope>
    <source>
        <strain evidence="12">Volc-1</strain>
    </source>
</reference>
<comment type="similarity">
    <text evidence="2 10">Belongs to the mitochondrial carrier (TC 2.A.29) family.</text>
</comment>
<name>A0A834P7C7_VESPE</name>
<feature type="repeat" description="Solcar" evidence="9">
    <location>
        <begin position="127"/>
        <end position="216"/>
    </location>
</feature>
<evidence type="ECO:0000256" key="8">
    <source>
        <dbReference type="ARBA" id="ARBA00023136"/>
    </source>
</evidence>
<dbReference type="Gene3D" id="1.50.40.10">
    <property type="entry name" value="Mitochondrial carrier domain"/>
    <property type="match status" value="2"/>
</dbReference>
<feature type="transmembrane region" description="Helical" evidence="11">
    <location>
        <begin position="7"/>
        <end position="28"/>
    </location>
</feature>
<feature type="repeat" description="Solcar" evidence="9">
    <location>
        <begin position="5"/>
        <end position="118"/>
    </location>
</feature>
<keyword evidence="7" id="KW-0496">Mitochondrion</keyword>
<dbReference type="PROSITE" id="PS50920">
    <property type="entry name" value="SOLCAR"/>
    <property type="match status" value="3"/>
</dbReference>
<evidence type="ECO:0000256" key="5">
    <source>
        <dbReference type="ARBA" id="ARBA00022737"/>
    </source>
</evidence>
<keyword evidence="4 9" id="KW-0812">Transmembrane</keyword>
<dbReference type="InterPro" id="IPR023395">
    <property type="entry name" value="MCP_dom_sf"/>
</dbReference>
<evidence type="ECO:0000256" key="4">
    <source>
        <dbReference type="ARBA" id="ARBA00022692"/>
    </source>
</evidence>
<dbReference type="PANTHER" id="PTHR45624:SF4">
    <property type="entry name" value="CONGESTED-LIKE TRACHEA PROTEIN-RELATED"/>
    <property type="match status" value="1"/>
</dbReference>
<dbReference type="PANTHER" id="PTHR45624">
    <property type="entry name" value="MITOCHONDRIAL BASIC AMINO ACIDS TRANSPORTER-RELATED"/>
    <property type="match status" value="1"/>
</dbReference>
<feature type="transmembrane region" description="Helical" evidence="11">
    <location>
        <begin position="288"/>
        <end position="307"/>
    </location>
</feature>
<evidence type="ECO:0000256" key="6">
    <source>
        <dbReference type="ARBA" id="ARBA00022989"/>
    </source>
</evidence>
<keyword evidence="3 10" id="KW-0813">Transport</keyword>
<dbReference type="AlphaFoldDB" id="A0A834P7C7"/>
<dbReference type="SUPFAM" id="SSF103506">
    <property type="entry name" value="Mitochondrial carrier"/>
    <property type="match status" value="1"/>
</dbReference>
<evidence type="ECO:0000256" key="9">
    <source>
        <dbReference type="PROSITE-ProRule" id="PRU00282"/>
    </source>
</evidence>
<evidence type="ECO:0000313" key="12">
    <source>
        <dbReference type="EMBL" id="KAF7431558.1"/>
    </source>
</evidence>
<accession>A0A834P7C7</accession>
<feature type="transmembrane region" description="Helical" evidence="11">
    <location>
        <begin position="127"/>
        <end position="148"/>
    </location>
</feature>
<feature type="transmembrane region" description="Helical" evidence="11">
    <location>
        <begin position="94"/>
        <end position="115"/>
    </location>
</feature>
<evidence type="ECO:0000256" key="10">
    <source>
        <dbReference type="RuleBase" id="RU000488"/>
    </source>
</evidence>
<keyword evidence="8 9" id="KW-0472">Membrane</keyword>
<comment type="subcellular location">
    <subcellularLocation>
        <location evidence="1">Mitochondrion membrane</location>
        <topology evidence="1">Multi-pass membrane protein</topology>
    </subcellularLocation>
</comment>
<dbReference type="GO" id="GO:0015227">
    <property type="term" value="F:O-acyl-L-carnitine transmembrane transporter activity"/>
    <property type="evidence" value="ECO:0007669"/>
    <property type="project" value="TreeGrafter"/>
</dbReference>
<evidence type="ECO:0000256" key="1">
    <source>
        <dbReference type="ARBA" id="ARBA00004225"/>
    </source>
</evidence>
<dbReference type="Proteomes" id="UP000600918">
    <property type="component" value="Unassembled WGS sequence"/>
</dbReference>
<feature type="repeat" description="Solcar" evidence="9">
    <location>
        <begin position="223"/>
        <end position="309"/>
    </location>
</feature>